<evidence type="ECO:0000313" key="15">
    <source>
        <dbReference type="Proteomes" id="UP000694392"/>
    </source>
</evidence>
<sequence>MYSRARTTLLGLSGKYARARSLSLSLSLLLAAGAGQSRRPVSAHFLTVRSVPGEARAPEEEEEEEEEEEDASVPDLSDSGGEDAWGEDAGGPPPPPPPLSFFLNYRLFSSAEDTFCHCKSEHQFNIGNLICKHGKSNLVFLITDVKQLLIVKEKSKCCWTSKVTFFYLINKSSKPCFKMVISFSISSDIEDLYDSANISCTNEPSNAMSLLEQLKHAEHRAELAEIALARAQEDLQKMRQFAQDFVMNTDVRSSSSSSAIADLREDEDGVYFSSYGHYGIHEEMLKDKVRTESYRDFIYQNPHVFKDKVVLDVGCGTGILSMFAAKAGAKKVIGVDQYDIVYQAMDIIRLNKLEDTITLVKGRIEEVDLPVEKVDIVISEWMGYFLLFESMLDSVIYAKDKYLAEGGSVYPDICTISLVAVGDKNKHSDRLAFWDDVYGFNMSCMKKAVIPEAVVEVLNPGMLISEACVIKHIDCHTASLPDLEFASDFTLTITEDTVCTVWFSTGPQFMKTHWKQTVFLLENPISLKRGEPLKGRITVRKNRKDPRSLIITLLVNNVQQTYSLQ</sequence>
<evidence type="ECO:0000256" key="3">
    <source>
        <dbReference type="ARBA" id="ARBA00022553"/>
    </source>
</evidence>
<evidence type="ECO:0000256" key="12">
    <source>
        <dbReference type="SAM" id="MobiDB-lite"/>
    </source>
</evidence>
<comment type="catalytic activity">
    <reaction evidence="8">
        <text>L-arginyl-[protein] + 2 S-adenosyl-L-methionine = N(omega),N(omega)-dimethyl-L-arginyl-[protein] + 2 S-adenosyl-L-homocysteine + 2 H(+)</text>
        <dbReference type="Rhea" id="RHEA:48096"/>
        <dbReference type="Rhea" id="RHEA-COMP:10532"/>
        <dbReference type="Rhea" id="RHEA-COMP:11991"/>
        <dbReference type="ChEBI" id="CHEBI:15378"/>
        <dbReference type="ChEBI" id="CHEBI:29965"/>
        <dbReference type="ChEBI" id="CHEBI:57856"/>
        <dbReference type="ChEBI" id="CHEBI:59789"/>
        <dbReference type="ChEBI" id="CHEBI:61897"/>
        <dbReference type="EC" id="2.1.1.319"/>
    </reaction>
    <physiologicalReaction direction="left-to-right" evidence="8">
        <dbReference type="Rhea" id="RHEA:48097"/>
    </physiologicalReaction>
</comment>
<evidence type="ECO:0000256" key="2">
    <source>
        <dbReference type="ARBA" id="ARBA00011925"/>
    </source>
</evidence>
<evidence type="ECO:0000256" key="10">
    <source>
        <dbReference type="PROSITE-ProRule" id="PRU01015"/>
    </source>
</evidence>
<feature type="region of interest" description="Disordered" evidence="12">
    <location>
        <begin position="50"/>
        <end position="92"/>
    </location>
</feature>
<dbReference type="GO" id="GO:0032259">
    <property type="term" value="P:methylation"/>
    <property type="evidence" value="ECO:0007669"/>
    <property type="project" value="UniProtKB-KW"/>
</dbReference>
<evidence type="ECO:0000256" key="7">
    <source>
        <dbReference type="ARBA" id="ARBA00023242"/>
    </source>
</evidence>
<evidence type="ECO:0000256" key="5">
    <source>
        <dbReference type="ARBA" id="ARBA00022679"/>
    </source>
</evidence>
<gene>
    <name evidence="14" type="primary">PRMT3</name>
</gene>
<dbReference type="Ensembl" id="ENSSPUT00000016721.1">
    <property type="protein sequence ID" value="ENSSPUP00000015682.1"/>
    <property type="gene ID" value="ENSSPUG00000012020.1"/>
</dbReference>
<dbReference type="Gene3D" id="3.40.50.150">
    <property type="entry name" value="Vaccinia Virus protein VP39"/>
    <property type="match status" value="1"/>
</dbReference>
<dbReference type="EC" id="2.1.1.319" evidence="2"/>
<evidence type="ECO:0000313" key="14">
    <source>
        <dbReference type="Ensembl" id="ENSSPUP00000015682.1"/>
    </source>
</evidence>
<comment type="subcellular location">
    <subcellularLocation>
        <location evidence="1">Nucleus</location>
    </subcellularLocation>
</comment>
<dbReference type="AlphaFoldDB" id="A0A8D0GYF3"/>
<evidence type="ECO:0000256" key="6">
    <source>
        <dbReference type="ARBA" id="ARBA00022691"/>
    </source>
</evidence>
<keyword evidence="5 10" id="KW-0808">Transferase</keyword>
<dbReference type="GO" id="GO:1900053">
    <property type="term" value="P:negative regulation of retinoic acid biosynthetic process"/>
    <property type="evidence" value="ECO:0007669"/>
    <property type="project" value="Ensembl"/>
</dbReference>
<evidence type="ECO:0000259" key="13">
    <source>
        <dbReference type="Pfam" id="PF22528"/>
    </source>
</evidence>
<dbReference type="PANTHER" id="PTHR11006">
    <property type="entry name" value="PROTEIN ARGININE N-METHYLTRANSFERASE"/>
    <property type="match status" value="1"/>
</dbReference>
<dbReference type="InterPro" id="IPR025799">
    <property type="entry name" value="Arg_MeTrfase"/>
</dbReference>
<evidence type="ECO:0000256" key="11">
    <source>
        <dbReference type="SAM" id="Coils"/>
    </source>
</evidence>
<dbReference type="InterPro" id="IPR029063">
    <property type="entry name" value="SAM-dependent_MTases_sf"/>
</dbReference>
<reference evidence="14" key="1">
    <citation type="submission" date="2025-08" db="UniProtKB">
        <authorList>
            <consortium name="Ensembl"/>
        </authorList>
    </citation>
    <scope>IDENTIFICATION</scope>
</reference>
<keyword evidence="7" id="KW-0539">Nucleus</keyword>
<keyword evidence="11" id="KW-0175">Coiled coil</keyword>
<dbReference type="GO" id="GO:0031397">
    <property type="term" value="P:negative regulation of protein ubiquitination"/>
    <property type="evidence" value="ECO:0007669"/>
    <property type="project" value="Ensembl"/>
</dbReference>
<comment type="catalytic activity">
    <reaction evidence="9">
        <text>L-arginyl-[protein] + S-adenosyl-L-methionine = N(omega)-methyl-L-arginyl-[protein] + S-adenosyl-L-homocysteine + H(+)</text>
        <dbReference type="Rhea" id="RHEA:48100"/>
        <dbReference type="Rhea" id="RHEA-COMP:10532"/>
        <dbReference type="Rhea" id="RHEA-COMP:11990"/>
        <dbReference type="ChEBI" id="CHEBI:15378"/>
        <dbReference type="ChEBI" id="CHEBI:29965"/>
        <dbReference type="ChEBI" id="CHEBI:57856"/>
        <dbReference type="ChEBI" id="CHEBI:59789"/>
        <dbReference type="ChEBI" id="CHEBI:65280"/>
    </reaction>
    <physiologicalReaction direction="left-to-right" evidence="9">
        <dbReference type="Rhea" id="RHEA:48101"/>
    </physiologicalReaction>
</comment>
<keyword evidence="4 10" id="KW-0489">Methyltransferase</keyword>
<name>A0A8D0GYF3_SPHPU</name>
<dbReference type="GO" id="GO:0005634">
    <property type="term" value="C:nucleus"/>
    <property type="evidence" value="ECO:0007669"/>
    <property type="project" value="UniProtKB-SubCell"/>
</dbReference>
<feature type="compositionally biased region" description="Acidic residues" evidence="12">
    <location>
        <begin position="59"/>
        <end position="72"/>
    </location>
</feature>
<dbReference type="Pfam" id="PF22528">
    <property type="entry name" value="PRMT_C"/>
    <property type="match status" value="1"/>
</dbReference>
<dbReference type="Gene3D" id="2.70.160.11">
    <property type="entry name" value="Hnrnp arginine n-methyltransferase1"/>
    <property type="match status" value="1"/>
</dbReference>
<organism evidence="14 15">
    <name type="scientific">Sphenodon punctatus</name>
    <name type="common">Tuatara</name>
    <name type="synonym">Hatteria punctata</name>
    <dbReference type="NCBI Taxonomy" id="8508"/>
    <lineage>
        <taxon>Eukaryota</taxon>
        <taxon>Metazoa</taxon>
        <taxon>Chordata</taxon>
        <taxon>Craniata</taxon>
        <taxon>Vertebrata</taxon>
        <taxon>Euteleostomi</taxon>
        <taxon>Lepidosauria</taxon>
        <taxon>Sphenodontia</taxon>
        <taxon>Sphenodontidae</taxon>
        <taxon>Sphenodon</taxon>
    </lineage>
</organism>
<dbReference type="GO" id="GO:0035242">
    <property type="term" value="F:protein-arginine omega-N asymmetric methyltransferase activity"/>
    <property type="evidence" value="ECO:0007669"/>
    <property type="project" value="UniProtKB-EC"/>
</dbReference>
<dbReference type="Proteomes" id="UP000694392">
    <property type="component" value="Unplaced"/>
</dbReference>
<proteinExistence type="predicted"/>
<reference evidence="14" key="2">
    <citation type="submission" date="2025-09" db="UniProtKB">
        <authorList>
            <consortium name="Ensembl"/>
        </authorList>
    </citation>
    <scope>IDENTIFICATION</scope>
</reference>
<evidence type="ECO:0000256" key="4">
    <source>
        <dbReference type="ARBA" id="ARBA00022603"/>
    </source>
</evidence>
<accession>A0A8D0GYF3</accession>
<dbReference type="PROSITE" id="PS51678">
    <property type="entry name" value="SAM_MT_PRMT"/>
    <property type="match status" value="1"/>
</dbReference>
<protein>
    <recommendedName>
        <fullName evidence="2">type I protein arginine methyltransferase</fullName>
        <ecNumber evidence="2">2.1.1.319</ecNumber>
    </recommendedName>
</protein>
<keyword evidence="15" id="KW-1185">Reference proteome</keyword>
<keyword evidence="3" id="KW-0597">Phosphoprotein</keyword>
<dbReference type="CDD" id="cd02440">
    <property type="entry name" value="AdoMet_MTases"/>
    <property type="match status" value="1"/>
</dbReference>
<feature type="domain" description="Protein arginine N-methyltransferase" evidence="13">
    <location>
        <begin position="415"/>
        <end position="553"/>
    </location>
</feature>
<dbReference type="GO" id="GO:0005829">
    <property type="term" value="C:cytosol"/>
    <property type="evidence" value="ECO:0007669"/>
    <property type="project" value="Ensembl"/>
</dbReference>
<dbReference type="SUPFAM" id="SSF53335">
    <property type="entry name" value="S-adenosyl-L-methionine-dependent methyltransferases"/>
    <property type="match status" value="1"/>
</dbReference>
<feature type="coiled-coil region" evidence="11">
    <location>
        <begin position="207"/>
        <end position="234"/>
    </location>
</feature>
<keyword evidence="6 10" id="KW-0949">S-adenosyl-L-methionine</keyword>
<dbReference type="GO" id="GO:0045669">
    <property type="term" value="P:positive regulation of osteoblast differentiation"/>
    <property type="evidence" value="ECO:0007669"/>
    <property type="project" value="Ensembl"/>
</dbReference>
<evidence type="ECO:0000256" key="8">
    <source>
        <dbReference type="ARBA" id="ARBA00047384"/>
    </source>
</evidence>
<evidence type="ECO:0000256" key="1">
    <source>
        <dbReference type="ARBA" id="ARBA00004123"/>
    </source>
</evidence>
<dbReference type="InterPro" id="IPR055135">
    <property type="entry name" value="PRMT_dom"/>
</dbReference>
<dbReference type="PANTHER" id="PTHR11006:SF53">
    <property type="entry name" value="PROTEIN ARGININE N-METHYLTRANSFERASE 3"/>
    <property type="match status" value="1"/>
</dbReference>
<dbReference type="Pfam" id="PF06325">
    <property type="entry name" value="PrmA"/>
    <property type="match status" value="1"/>
</dbReference>
<dbReference type="FunFam" id="3.40.50.150:FF:000034">
    <property type="entry name" value="Protein arginine N-methyltransferase 3"/>
    <property type="match status" value="1"/>
</dbReference>
<evidence type="ECO:0000256" key="9">
    <source>
        <dbReference type="ARBA" id="ARBA00049303"/>
    </source>
</evidence>
<dbReference type="GO" id="GO:0045815">
    <property type="term" value="P:transcription initiation-coupled chromatin remodeling"/>
    <property type="evidence" value="ECO:0007669"/>
    <property type="project" value="Ensembl"/>
</dbReference>
<dbReference type="GeneTree" id="ENSGT00940000156825"/>
<dbReference type="GO" id="GO:0044020">
    <property type="term" value="F:histone H4R3 methyltransferase activity"/>
    <property type="evidence" value="ECO:0007669"/>
    <property type="project" value="Ensembl"/>
</dbReference>